<keyword evidence="2" id="KW-1185">Reference proteome</keyword>
<name>A0A812LQS2_9DINO</name>
<accession>A0A812LQS2</accession>
<comment type="caution">
    <text evidence="1">The sequence shown here is derived from an EMBL/GenBank/DDBJ whole genome shotgun (WGS) entry which is preliminary data.</text>
</comment>
<organism evidence="1 2">
    <name type="scientific">Symbiodinium natans</name>
    <dbReference type="NCBI Taxonomy" id="878477"/>
    <lineage>
        <taxon>Eukaryota</taxon>
        <taxon>Sar</taxon>
        <taxon>Alveolata</taxon>
        <taxon>Dinophyceae</taxon>
        <taxon>Suessiales</taxon>
        <taxon>Symbiodiniaceae</taxon>
        <taxon>Symbiodinium</taxon>
    </lineage>
</organism>
<reference evidence="1" key="1">
    <citation type="submission" date="2021-02" db="EMBL/GenBank/DDBJ databases">
        <authorList>
            <person name="Dougan E. K."/>
            <person name="Rhodes N."/>
            <person name="Thang M."/>
            <person name="Chan C."/>
        </authorList>
    </citation>
    <scope>NUCLEOTIDE SEQUENCE</scope>
</reference>
<evidence type="ECO:0000313" key="1">
    <source>
        <dbReference type="EMBL" id="CAE7248360.1"/>
    </source>
</evidence>
<gene>
    <name evidence="1" type="ORF">SNAT2548_LOCUS12020</name>
</gene>
<dbReference type="EMBL" id="CAJNDS010001113">
    <property type="protein sequence ID" value="CAE7248360.1"/>
    <property type="molecule type" value="Genomic_DNA"/>
</dbReference>
<evidence type="ECO:0000313" key="2">
    <source>
        <dbReference type="Proteomes" id="UP000604046"/>
    </source>
</evidence>
<dbReference type="Proteomes" id="UP000604046">
    <property type="component" value="Unassembled WGS sequence"/>
</dbReference>
<proteinExistence type="predicted"/>
<protein>
    <submittedName>
        <fullName evidence="1">Uncharacterized protein</fullName>
    </submittedName>
</protein>
<sequence>MHEAELMTSSRADILGRMMELQVEHRAGNVIVWTPGVLNDKKFCWAHNQQNMSGIARFLDDYVDTHGRAEDGSARPEWRDQFRLVGYSSCRDFPSGMQIALQQKGHAAEEGQGLAIVDEEWQGMNQLAQVRG</sequence>
<dbReference type="AlphaFoldDB" id="A0A812LQS2"/>